<evidence type="ECO:0000256" key="3">
    <source>
        <dbReference type="ARBA" id="ARBA00022741"/>
    </source>
</evidence>
<dbReference type="Pfam" id="PF02629">
    <property type="entry name" value="CoA_binding"/>
    <property type="match status" value="1"/>
</dbReference>
<dbReference type="SUPFAM" id="SSF51735">
    <property type="entry name" value="NAD(P)-binding Rossmann-fold domains"/>
    <property type="match status" value="1"/>
</dbReference>
<dbReference type="AlphaFoldDB" id="A0A381QVU8"/>
<dbReference type="InterPro" id="IPR033847">
    <property type="entry name" value="Citrt_syn/SCS-alpha_CS"/>
</dbReference>
<name>A0A381QVU8_9ZZZZ</name>
<keyword evidence="3" id="KW-0547">Nucleotide-binding</keyword>
<dbReference type="Gene3D" id="3.40.50.720">
    <property type="entry name" value="NAD(P)-binding Rossmann-like Domain"/>
    <property type="match status" value="1"/>
</dbReference>
<dbReference type="GO" id="GO:0006099">
    <property type="term" value="P:tricarboxylic acid cycle"/>
    <property type="evidence" value="ECO:0007669"/>
    <property type="project" value="UniProtKB-KW"/>
</dbReference>
<feature type="domain" description="CoA-binding" evidence="5">
    <location>
        <begin position="2"/>
        <end position="65"/>
    </location>
</feature>
<dbReference type="InterPro" id="IPR003781">
    <property type="entry name" value="CoA-bd"/>
</dbReference>
<dbReference type="NCBIfam" id="NF004230">
    <property type="entry name" value="PRK05678.1"/>
    <property type="match status" value="1"/>
</dbReference>
<reference evidence="6" key="1">
    <citation type="submission" date="2018-05" db="EMBL/GenBank/DDBJ databases">
        <authorList>
            <person name="Lanie J.A."/>
            <person name="Ng W.-L."/>
            <person name="Kazmierczak K.M."/>
            <person name="Andrzejewski T.M."/>
            <person name="Davidsen T.M."/>
            <person name="Wayne K.J."/>
            <person name="Tettelin H."/>
            <person name="Glass J.I."/>
            <person name="Rusch D."/>
            <person name="Podicherti R."/>
            <person name="Tsui H.-C.T."/>
            <person name="Winkler M.E."/>
        </authorList>
    </citation>
    <scope>NUCLEOTIDE SEQUENCE</scope>
</reference>
<dbReference type="InterPro" id="IPR016102">
    <property type="entry name" value="Succinyl-CoA_synth-like"/>
</dbReference>
<dbReference type="Pfam" id="PF00549">
    <property type="entry name" value="Ligase_CoA"/>
    <property type="match status" value="1"/>
</dbReference>
<dbReference type="EMBL" id="UINC01001555">
    <property type="protein sequence ID" value="SUZ83546.1"/>
    <property type="molecule type" value="Genomic_DNA"/>
</dbReference>
<protein>
    <recommendedName>
        <fullName evidence="7">CoA-binding domain-containing protein</fullName>
    </recommendedName>
</protein>
<evidence type="ECO:0000256" key="2">
    <source>
        <dbReference type="ARBA" id="ARBA00022598"/>
    </source>
</evidence>
<dbReference type="GO" id="GO:0004775">
    <property type="term" value="F:succinate-CoA ligase (ADP-forming) activity"/>
    <property type="evidence" value="ECO:0007669"/>
    <property type="project" value="TreeGrafter"/>
</dbReference>
<accession>A0A381QVU8</accession>
<dbReference type="PANTHER" id="PTHR11117:SF2">
    <property type="entry name" value="SUCCINATE--COA LIGASE [ADP_GDP-FORMING] SUBUNIT ALPHA, MITOCHONDRIAL"/>
    <property type="match status" value="1"/>
</dbReference>
<evidence type="ECO:0000256" key="1">
    <source>
        <dbReference type="ARBA" id="ARBA00022532"/>
    </source>
</evidence>
<evidence type="ECO:0000259" key="5">
    <source>
        <dbReference type="Pfam" id="PF02629"/>
    </source>
</evidence>
<dbReference type="Gene3D" id="3.40.50.261">
    <property type="entry name" value="Succinyl-CoA synthetase domains"/>
    <property type="match status" value="1"/>
</dbReference>
<dbReference type="GO" id="GO:0004776">
    <property type="term" value="F:succinate-CoA ligase (GDP-forming) activity"/>
    <property type="evidence" value="ECO:0007669"/>
    <property type="project" value="TreeGrafter"/>
</dbReference>
<dbReference type="SUPFAM" id="SSF52210">
    <property type="entry name" value="Succinyl-CoA synthetase domains"/>
    <property type="match status" value="1"/>
</dbReference>
<dbReference type="InterPro" id="IPR036291">
    <property type="entry name" value="NAD(P)-bd_dom_sf"/>
</dbReference>
<evidence type="ECO:0008006" key="7">
    <source>
        <dbReference type="Google" id="ProtNLM"/>
    </source>
</evidence>
<dbReference type="InterPro" id="IPR005811">
    <property type="entry name" value="SUCC_ACL_C"/>
</dbReference>
<feature type="non-terminal residue" evidence="6">
    <location>
        <position position="1"/>
    </location>
</feature>
<dbReference type="PANTHER" id="PTHR11117">
    <property type="entry name" value="SUCCINYL-COA LIGASE SUBUNIT ALPHA"/>
    <property type="match status" value="1"/>
</dbReference>
<dbReference type="GO" id="GO:0009361">
    <property type="term" value="C:succinate-CoA ligase complex (ADP-forming)"/>
    <property type="evidence" value="ECO:0007669"/>
    <property type="project" value="TreeGrafter"/>
</dbReference>
<dbReference type="FunFam" id="3.40.50.261:FF:000006">
    <property type="entry name" value="Succinate--CoA ligase [ADP-forming] subunit alpha"/>
    <property type="match status" value="1"/>
</dbReference>
<keyword evidence="2" id="KW-0436">Ligase</keyword>
<proteinExistence type="predicted"/>
<gene>
    <name evidence="6" type="ORF">METZ01_LOCUS36400</name>
</gene>
<keyword evidence="1" id="KW-0816">Tricarboxylic acid cycle</keyword>
<dbReference type="InterPro" id="IPR005810">
    <property type="entry name" value="CoA_lig_alpha"/>
</dbReference>
<evidence type="ECO:0000259" key="4">
    <source>
        <dbReference type="Pfam" id="PF00549"/>
    </source>
</evidence>
<organism evidence="6">
    <name type="scientific">marine metagenome</name>
    <dbReference type="NCBI Taxonomy" id="408172"/>
    <lineage>
        <taxon>unclassified sequences</taxon>
        <taxon>metagenomes</taxon>
        <taxon>ecological metagenomes</taxon>
    </lineage>
</organism>
<dbReference type="GO" id="GO:0000166">
    <property type="term" value="F:nucleotide binding"/>
    <property type="evidence" value="ECO:0007669"/>
    <property type="project" value="UniProtKB-KW"/>
</dbReference>
<feature type="domain" description="ATP-citrate synthase/succinyl-CoA ligase C-terminal" evidence="4">
    <location>
        <begin position="120"/>
        <end position="240"/>
    </location>
</feature>
<dbReference type="GO" id="GO:0005829">
    <property type="term" value="C:cytosol"/>
    <property type="evidence" value="ECO:0007669"/>
    <property type="project" value="TreeGrafter"/>
</dbReference>
<dbReference type="PROSITE" id="PS01216">
    <property type="entry name" value="SUCCINYL_COA_LIG_1"/>
    <property type="match status" value="1"/>
</dbReference>
<dbReference type="PRINTS" id="PR01798">
    <property type="entry name" value="SCOASYNTHASE"/>
</dbReference>
<evidence type="ECO:0000313" key="6">
    <source>
        <dbReference type="EMBL" id="SUZ83546.1"/>
    </source>
</evidence>
<sequence>VVAGTNPRKAGTDVDGVPVFATVGDAVEATGATASCIFIPAPGVHDAVIEAAEGGVEFIVGITEGVPAHDEALFYNRLKRDFPDVRMLGPNCPGIISPGRCNIGITAGHIALAGGPVGIVSRSGTLTYQALYELKEKGIGCTTCVGIGGDPVPGTTFIDCLEAFEADPDTRAVMMIGEIGGSAEEEAAAFIRDHMTKPVSAYVAGVTAPPGKKMGHAGAIVSGGKGTAAAKMEALREAGVRVGLNPTEAGELMAEIVAEL</sequence>
<dbReference type="PIRSF" id="PIRSF001553">
    <property type="entry name" value="SucCS_alpha"/>
    <property type="match status" value="1"/>
</dbReference>